<dbReference type="RefSeq" id="WP_127342076.1">
    <property type="nucleotide sequence ID" value="NZ_RJJX01000001.1"/>
</dbReference>
<keyword evidence="4" id="KW-1185">Reference proteome</keyword>
<feature type="compositionally biased region" description="Low complexity" evidence="1">
    <location>
        <begin position="158"/>
        <end position="169"/>
    </location>
</feature>
<dbReference type="AlphaFoldDB" id="A0A434AZK1"/>
<proteinExistence type="predicted"/>
<organism evidence="3 4">
    <name type="scientific">Ancylomarina longa</name>
    <dbReference type="NCBI Taxonomy" id="2487017"/>
    <lineage>
        <taxon>Bacteria</taxon>
        <taxon>Pseudomonadati</taxon>
        <taxon>Bacteroidota</taxon>
        <taxon>Bacteroidia</taxon>
        <taxon>Marinilabiliales</taxon>
        <taxon>Marinifilaceae</taxon>
        <taxon>Ancylomarina</taxon>
    </lineage>
</organism>
<comment type="caution">
    <text evidence="3">The sequence shown here is derived from an EMBL/GenBank/DDBJ whole genome shotgun (WGS) entry which is preliminary data.</text>
</comment>
<reference evidence="3 4" key="1">
    <citation type="submission" date="2018-11" db="EMBL/GenBank/DDBJ databases">
        <title>Parancylomarina longa gen. nov., sp. nov., isolated from sediments of southern Okinawa.</title>
        <authorList>
            <person name="Fu T."/>
        </authorList>
    </citation>
    <scope>NUCLEOTIDE SEQUENCE [LARGE SCALE GENOMIC DNA]</scope>
    <source>
        <strain evidence="3 4">T3-2 S1-C</strain>
    </source>
</reference>
<evidence type="ECO:0000313" key="4">
    <source>
        <dbReference type="Proteomes" id="UP000282985"/>
    </source>
</evidence>
<gene>
    <name evidence="3" type="ORF">DLK05_00855</name>
</gene>
<accession>A0A434AZK1</accession>
<sequence>MEWTELRIEMADCELKRFHKEKGNPITLNPGRGVQKEKYSLISTEDIKFVGEKLIKLNLIENSPLITNKNIYIITDFGKEIVRDYDHFSKFLAKQERKKKKANRQRLWEVFIKYVRDFNEIGKAIILIAPAVLFVLSIFFSEEITSAKNQIQEFIKPDTPTQQTTTTDTIQNPIIKGH</sequence>
<dbReference type="EMBL" id="RJJX01000001">
    <property type="protein sequence ID" value="RUT79935.1"/>
    <property type="molecule type" value="Genomic_DNA"/>
</dbReference>
<keyword evidence="2" id="KW-1133">Transmembrane helix</keyword>
<feature type="transmembrane region" description="Helical" evidence="2">
    <location>
        <begin position="121"/>
        <end position="140"/>
    </location>
</feature>
<name>A0A434AZK1_9BACT</name>
<evidence type="ECO:0000256" key="2">
    <source>
        <dbReference type="SAM" id="Phobius"/>
    </source>
</evidence>
<feature type="region of interest" description="Disordered" evidence="1">
    <location>
        <begin position="158"/>
        <end position="178"/>
    </location>
</feature>
<dbReference type="Proteomes" id="UP000282985">
    <property type="component" value="Unassembled WGS sequence"/>
</dbReference>
<keyword evidence="2" id="KW-0472">Membrane</keyword>
<keyword evidence="2" id="KW-0812">Transmembrane</keyword>
<evidence type="ECO:0000313" key="3">
    <source>
        <dbReference type="EMBL" id="RUT79935.1"/>
    </source>
</evidence>
<evidence type="ECO:0000256" key="1">
    <source>
        <dbReference type="SAM" id="MobiDB-lite"/>
    </source>
</evidence>
<protein>
    <submittedName>
        <fullName evidence="3">Uncharacterized protein</fullName>
    </submittedName>
</protein>